<reference evidence="2 3" key="1">
    <citation type="journal article" date="2018" name="Sci. Rep.">
        <title>Comparative analysis of the Pocillopora damicornis genome highlights role of immune system in coral evolution.</title>
        <authorList>
            <person name="Cunning R."/>
            <person name="Bay R.A."/>
            <person name="Gillette P."/>
            <person name="Baker A.C."/>
            <person name="Traylor-Knowles N."/>
        </authorList>
    </citation>
    <scope>NUCLEOTIDE SEQUENCE [LARGE SCALE GENOMIC DNA]</scope>
    <source>
        <strain evidence="2">RSMAS</strain>
        <tissue evidence="2">Whole animal</tissue>
    </source>
</reference>
<accession>A0A3M6V315</accession>
<keyword evidence="3" id="KW-1185">Reference proteome</keyword>
<gene>
    <name evidence="2" type="ORF">pdam_00024140</name>
</gene>
<feature type="non-terminal residue" evidence="2">
    <location>
        <position position="318"/>
    </location>
</feature>
<dbReference type="Proteomes" id="UP000275408">
    <property type="component" value="Unassembled WGS sequence"/>
</dbReference>
<sequence>MNHFTQLCLEVWKISYHCHYHYYGQICSNLTNLLPFVFQLTSCLVLVHLHHPIHLLDTIPRKTGSYEGHILHRTVKNFHFKVPGTSQIRPYAMEYSTLGNPQMNSMSDSSVVDQQTVKAQEAPQLLLDLMEAASYRSDESTKGKEMGKSQPKGMSVVVLKSEDVTMKGTTVFFPINIEMAKIKKPHTGQFKTGVQISSAMSAAEVEKELKNNFPILVGDKTQTLSFYCASRKLKEVDKLFFHGVPRVWDGKFIKRTIQGNSTLYILMEVPGTSQIKSQVMEHSTPGNPQMNSTSDPSVVDDQTVNLRDPVTMADEHMC</sequence>
<comment type="caution">
    <text evidence="2">The sequence shown here is derived from an EMBL/GenBank/DDBJ whole genome shotgun (WGS) entry which is preliminary data.</text>
</comment>
<feature type="region of interest" description="Disordered" evidence="1">
    <location>
        <begin position="279"/>
        <end position="301"/>
    </location>
</feature>
<dbReference type="OrthoDB" id="5971885at2759"/>
<evidence type="ECO:0000256" key="1">
    <source>
        <dbReference type="SAM" id="MobiDB-lite"/>
    </source>
</evidence>
<proteinExistence type="predicted"/>
<dbReference type="AlphaFoldDB" id="A0A3M6V315"/>
<evidence type="ECO:0000313" key="2">
    <source>
        <dbReference type="EMBL" id="RMX60343.1"/>
    </source>
</evidence>
<name>A0A3M6V315_POCDA</name>
<organism evidence="2 3">
    <name type="scientific">Pocillopora damicornis</name>
    <name type="common">Cauliflower coral</name>
    <name type="synonym">Millepora damicornis</name>
    <dbReference type="NCBI Taxonomy" id="46731"/>
    <lineage>
        <taxon>Eukaryota</taxon>
        <taxon>Metazoa</taxon>
        <taxon>Cnidaria</taxon>
        <taxon>Anthozoa</taxon>
        <taxon>Hexacorallia</taxon>
        <taxon>Scleractinia</taxon>
        <taxon>Astrocoeniina</taxon>
        <taxon>Pocilloporidae</taxon>
        <taxon>Pocillopora</taxon>
    </lineage>
</organism>
<evidence type="ECO:0000313" key="3">
    <source>
        <dbReference type="Proteomes" id="UP000275408"/>
    </source>
</evidence>
<protein>
    <submittedName>
        <fullName evidence="2">Uncharacterized protein</fullName>
    </submittedName>
</protein>
<dbReference type="EMBL" id="RCHS01000175">
    <property type="protein sequence ID" value="RMX60343.1"/>
    <property type="molecule type" value="Genomic_DNA"/>
</dbReference>